<proteinExistence type="predicted"/>
<dbReference type="AlphaFoldDB" id="Q2JCB7"/>
<dbReference type="KEGG" id="fra:Francci3_1699"/>
<dbReference type="EMBL" id="CP000249">
    <property type="protein sequence ID" value="ABD11075.1"/>
    <property type="molecule type" value="Genomic_DNA"/>
</dbReference>
<accession>Q2JCB7</accession>
<sequence length="160" mass="18079">MNDATWSLVTDVVDRVQQSIRMTDYPAIVILDGDRRQILSDYDYVQSETARTGFETRAAELARTLHARRFTFAVPQIIETVPGSLEAHAFSVRPLRDGEQESVVWTAYDADDGVDYGWAPYTRRPGGQPVFDEPTTFHLRALSTDGFPGVRLLRLLTDDE</sequence>
<name>Q2JCB7_FRACC</name>
<evidence type="ECO:0000313" key="2">
    <source>
        <dbReference type="Proteomes" id="UP000001937"/>
    </source>
</evidence>
<reference evidence="1 2" key="1">
    <citation type="journal article" date="2007" name="Genome Res.">
        <title>Genome characteristics of facultatively symbiotic Frankia sp. strains reflect host range and host plant biogeography.</title>
        <authorList>
            <person name="Normand P."/>
            <person name="Lapierre P."/>
            <person name="Tisa L.S."/>
            <person name="Gogarten J.P."/>
            <person name="Alloisio N."/>
            <person name="Bagnarol E."/>
            <person name="Bassi C.A."/>
            <person name="Berry A.M."/>
            <person name="Bickhart D.M."/>
            <person name="Choisne N."/>
            <person name="Couloux A."/>
            <person name="Cournoyer B."/>
            <person name="Cruveiller S."/>
            <person name="Daubin V."/>
            <person name="Demange N."/>
            <person name="Francino M.P."/>
            <person name="Goltsman E."/>
            <person name="Huang Y."/>
            <person name="Kopp O.R."/>
            <person name="Labarre L."/>
            <person name="Lapidus A."/>
            <person name="Lavire C."/>
            <person name="Marechal J."/>
            <person name="Martinez M."/>
            <person name="Mastronunzio J.E."/>
            <person name="Mullin B.C."/>
            <person name="Niemann J."/>
            <person name="Pujic P."/>
            <person name="Rawnsley T."/>
            <person name="Rouy Z."/>
            <person name="Schenowitz C."/>
            <person name="Sellstedt A."/>
            <person name="Tavares F."/>
            <person name="Tomkins J.P."/>
            <person name="Vallenet D."/>
            <person name="Valverde C."/>
            <person name="Wall L.G."/>
            <person name="Wang Y."/>
            <person name="Medigue C."/>
            <person name="Benson D.R."/>
        </authorList>
    </citation>
    <scope>NUCLEOTIDE SEQUENCE [LARGE SCALE GENOMIC DNA]</scope>
    <source>
        <strain evidence="2">DSM 45818 / CECT 9043 / CcI3</strain>
    </source>
</reference>
<protein>
    <submittedName>
        <fullName evidence="1">Uncharacterized protein</fullName>
    </submittedName>
</protein>
<evidence type="ECO:0000313" key="1">
    <source>
        <dbReference type="EMBL" id="ABD11075.1"/>
    </source>
</evidence>
<dbReference type="Proteomes" id="UP000001937">
    <property type="component" value="Chromosome"/>
</dbReference>
<dbReference type="eggNOG" id="ENOG5033YFY">
    <property type="taxonomic scope" value="Bacteria"/>
</dbReference>
<dbReference type="PhylomeDB" id="Q2JCB7"/>
<dbReference type="OrthoDB" id="3212786at2"/>
<organism evidence="1 2">
    <name type="scientific">Frankia casuarinae (strain DSM 45818 / CECT 9043 / HFP020203 / CcI3)</name>
    <dbReference type="NCBI Taxonomy" id="106370"/>
    <lineage>
        <taxon>Bacteria</taxon>
        <taxon>Bacillati</taxon>
        <taxon>Actinomycetota</taxon>
        <taxon>Actinomycetes</taxon>
        <taxon>Frankiales</taxon>
        <taxon>Frankiaceae</taxon>
        <taxon>Frankia</taxon>
    </lineage>
</organism>
<gene>
    <name evidence="1" type="ordered locus">Francci3_1699</name>
</gene>
<dbReference type="HOGENOM" id="CLU_1576181_0_0_11"/>
<keyword evidence="2" id="KW-1185">Reference proteome</keyword>